<dbReference type="GO" id="GO:0003333">
    <property type="term" value="P:amino acid transmembrane transport"/>
    <property type="evidence" value="ECO:0000318"/>
    <property type="project" value="GO_Central"/>
</dbReference>
<feature type="transmembrane region" description="Helical" evidence="5">
    <location>
        <begin position="126"/>
        <end position="144"/>
    </location>
</feature>
<feature type="transmembrane region" description="Helical" evidence="5">
    <location>
        <begin position="151"/>
        <end position="173"/>
    </location>
</feature>
<dbReference type="PANTHER" id="PTHR22950">
    <property type="entry name" value="AMINO ACID TRANSPORTER"/>
    <property type="match status" value="1"/>
</dbReference>
<proteinExistence type="predicted"/>
<dbReference type="InParanoid" id="H3GEQ6"/>
<dbReference type="HOGENOM" id="CLU_024289_2_0_1"/>
<keyword evidence="2 5" id="KW-0812">Transmembrane</keyword>
<sequence>MVSKFAFVTMDDANASFNLFCCVLGIGSLAMPSNYARAGPVYATIALAVMIFANTYAAVKLSKAMLAAPSSVRTYGDLGEWALGKWGRFFTVVSQMGVCVLVPCAFLVLGSTLLDVLFPDCFSQTFWIIFMALMVIPVCLIPTLKESAGMAFAGCMGTAIADIIAVSVLQYNMRGHPSIPKPDASLHQILTCFGNLALAYGASIVIPDLQREHSQPQRMPRVVMVTMLIISAFFFAIALAGYTAGGCQISGNILYSIVDTSNPLGVAPLGFSANRGAVVMSYLFMQVHISIAFSTMMMPAFYMAERLVLGMHKTAPIVRFNAEQGQDEIDEDLELQEKKSYVQVSTPQELSGRRVSASSLLEKSDGRMSHLRVALEFGEEITEEQLREPYKGTKNTLSYMALRIAIIALMVIISVAAQDKFLDLEDFTGSTAHTVNCMIMPVLIYLRVFWKKMSVLDKAVSMLVMIVCGSVGCYVMIHAGKQLFTPSDDGTAFPYCDVEYQDEPYYVYNNTN</sequence>
<dbReference type="VEuPathDB" id="FungiDB:KRP22_14715"/>
<dbReference type="GO" id="GO:0005774">
    <property type="term" value="C:vacuolar membrane"/>
    <property type="evidence" value="ECO:0000318"/>
    <property type="project" value="GO_Central"/>
</dbReference>
<dbReference type="GO" id="GO:0015179">
    <property type="term" value="F:L-amino acid transmembrane transporter activity"/>
    <property type="evidence" value="ECO:0000318"/>
    <property type="project" value="GO_Central"/>
</dbReference>
<evidence type="ECO:0000313" key="7">
    <source>
        <dbReference type="EnsemblProtists" id="Phyra74148"/>
    </source>
</evidence>
<dbReference type="Pfam" id="PF01490">
    <property type="entry name" value="Aa_trans"/>
    <property type="match status" value="1"/>
</dbReference>
<feature type="transmembrane region" description="Helical" evidence="5">
    <location>
        <begin position="185"/>
        <end position="209"/>
    </location>
</feature>
<keyword evidence="4 5" id="KW-0472">Membrane</keyword>
<evidence type="ECO:0000256" key="5">
    <source>
        <dbReference type="SAM" id="Phobius"/>
    </source>
</evidence>
<name>H3GEQ6_PHYRM</name>
<evidence type="ECO:0000256" key="2">
    <source>
        <dbReference type="ARBA" id="ARBA00022692"/>
    </source>
</evidence>
<feature type="transmembrane region" description="Helical" evidence="5">
    <location>
        <begin position="41"/>
        <end position="59"/>
    </location>
</feature>
<evidence type="ECO:0000313" key="8">
    <source>
        <dbReference type="Proteomes" id="UP000005238"/>
    </source>
</evidence>
<evidence type="ECO:0000256" key="4">
    <source>
        <dbReference type="ARBA" id="ARBA00023136"/>
    </source>
</evidence>
<reference evidence="8" key="1">
    <citation type="journal article" date="2006" name="Science">
        <title>Phytophthora genome sequences uncover evolutionary origins and mechanisms of pathogenesis.</title>
        <authorList>
            <person name="Tyler B.M."/>
            <person name="Tripathy S."/>
            <person name="Zhang X."/>
            <person name="Dehal P."/>
            <person name="Jiang R.H."/>
            <person name="Aerts A."/>
            <person name="Arredondo F.D."/>
            <person name="Baxter L."/>
            <person name="Bensasson D."/>
            <person name="Beynon J.L."/>
            <person name="Chapman J."/>
            <person name="Damasceno C.M."/>
            <person name="Dorrance A.E."/>
            <person name="Dou D."/>
            <person name="Dickerman A.W."/>
            <person name="Dubchak I.L."/>
            <person name="Garbelotto M."/>
            <person name="Gijzen M."/>
            <person name="Gordon S.G."/>
            <person name="Govers F."/>
            <person name="Grunwald N.J."/>
            <person name="Huang W."/>
            <person name="Ivors K.L."/>
            <person name="Jones R.W."/>
            <person name="Kamoun S."/>
            <person name="Krampis K."/>
            <person name="Lamour K.H."/>
            <person name="Lee M.K."/>
            <person name="McDonald W.H."/>
            <person name="Medina M."/>
            <person name="Meijer H.J."/>
            <person name="Nordberg E.K."/>
            <person name="Maclean D.J."/>
            <person name="Ospina-Giraldo M.D."/>
            <person name="Morris P.F."/>
            <person name="Phuntumart V."/>
            <person name="Putnam N.H."/>
            <person name="Rash S."/>
            <person name="Rose J.K."/>
            <person name="Sakihama Y."/>
            <person name="Salamov A.A."/>
            <person name="Savidor A."/>
            <person name="Scheuring C.F."/>
            <person name="Smith B.M."/>
            <person name="Sobral B.W."/>
            <person name="Terry A."/>
            <person name="Torto-Alalibo T.A."/>
            <person name="Win J."/>
            <person name="Xu Z."/>
            <person name="Zhang H."/>
            <person name="Grigoriev I.V."/>
            <person name="Rokhsar D.S."/>
            <person name="Boore J.L."/>
        </authorList>
    </citation>
    <scope>NUCLEOTIDE SEQUENCE [LARGE SCALE GENOMIC DNA]</scope>
    <source>
        <strain evidence="8">Pr102</strain>
    </source>
</reference>
<evidence type="ECO:0000256" key="1">
    <source>
        <dbReference type="ARBA" id="ARBA00004141"/>
    </source>
</evidence>
<keyword evidence="3 5" id="KW-1133">Transmembrane helix</keyword>
<feature type="domain" description="Amino acid transporter transmembrane" evidence="6">
    <location>
        <begin position="15"/>
        <end position="477"/>
    </location>
</feature>
<dbReference type="VEuPathDB" id="FungiDB:KRP23_14234"/>
<accession>H3GEQ6</accession>
<reference evidence="7" key="2">
    <citation type="submission" date="2015-06" db="UniProtKB">
        <authorList>
            <consortium name="EnsemblProtists"/>
        </authorList>
    </citation>
    <scope>IDENTIFICATION</scope>
    <source>
        <strain evidence="7">Pr102</strain>
    </source>
</reference>
<feature type="transmembrane region" description="Helical" evidence="5">
    <location>
        <begin position="221"/>
        <end position="242"/>
    </location>
</feature>
<dbReference type="AlphaFoldDB" id="H3GEQ6"/>
<dbReference type="PANTHER" id="PTHR22950:SF349">
    <property type="entry name" value="AMINO ACID TRANSPORTER TRANSMEMBRANE DOMAIN-CONTAINING PROTEIN"/>
    <property type="match status" value="1"/>
</dbReference>
<evidence type="ECO:0000256" key="3">
    <source>
        <dbReference type="ARBA" id="ARBA00022989"/>
    </source>
</evidence>
<keyword evidence="8" id="KW-1185">Reference proteome</keyword>
<dbReference type="EMBL" id="DS566003">
    <property type="status" value="NOT_ANNOTATED_CDS"/>
    <property type="molecule type" value="Genomic_DNA"/>
</dbReference>
<organism evidence="7 8">
    <name type="scientific">Phytophthora ramorum</name>
    <name type="common">Sudden oak death agent</name>
    <dbReference type="NCBI Taxonomy" id="164328"/>
    <lineage>
        <taxon>Eukaryota</taxon>
        <taxon>Sar</taxon>
        <taxon>Stramenopiles</taxon>
        <taxon>Oomycota</taxon>
        <taxon>Peronosporomycetes</taxon>
        <taxon>Peronosporales</taxon>
        <taxon>Peronosporaceae</taxon>
        <taxon>Phytophthora</taxon>
    </lineage>
</organism>
<dbReference type="eggNOG" id="ENOG502RG1J">
    <property type="taxonomic scope" value="Eukaryota"/>
</dbReference>
<feature type="transmembrane region" description="Helical" evidence="5">
    <location>
        <begin position="279"/>
        <end position="304"/>
    </location>
</feature>
<dbReference type="Proteomes" id="UP000005238">
    <property type="component" value="Unassembled WGS sequence"/>
</dbReference>
<feature type="transmembrane region" description="Helical" evidence="5">
    <location>
        <begin position="460"/>
        <end position="477"/>
    </location>
</feature>
<comment type="subcellular location">
    <subcellularLocation>
        <location evidence="1">Membrane</location>
        <topology evidence="1">Multi-pass membrane protein</topology>
    </subcellularLocation>
</comment>
<dbReference type="OMA" id="FSTMMMP"/>
<protein>
    <recommendedName>
        <fullName evidence="6">Amino acid transporter transmembrane domain-containing protein</fullName>
    </recommendedName>
</protein>
<evidence type="ECO:0000259" key="6">
    <source>
        <dbReference type="Pfam" id="PF01490"/>
    </source>
</evidence>
<dbReference type="STRING" id="164328.H3GEQ6"/>
<feature type="transmembrane region" description="Helical" evidence="5">
    <location>
        <begin position="429"/>
        <end position="448"/>
    </location>
</feature>
<feature type="transmembrane region" description="Helical" evidence="5">
    <location>
        <begin position="397"/>
        <end position="417"/>
    </location>
</feature>
<dbReference type="EnsemblProtists" id="Phyra74148">
    <property type="protein sequence ID" value="Phyra74148"/>
    <property type="gene ID" value="Phyra74148"/>
</dbReference>
<feature type="transmembrane region" description="Helical" evidence="5">
    <location>
        <begin position="89"/>
        <end position="114"/>
    </location>
</feature>
<dbReference type="InterPro" id="IPR013057">
    <property type="entry name" value="AA_transpt_TM"/>
</dbReference>